<dbReference type="Gene3D" id="2.60.40.4100">
    <property type="entry name" value="Zona pellucida, ZP-C domain"/>
    <property type="match status" value="1"/>
</dbReference>
<feature type="domain" description="ZP" evidence="4">
    <location>
        <begin position="25"/>
        <end position="259"/>
    </location>
</feature>
<dbReference type="InterPro" id="IPR001507">
    <property type="entry name" value="ZP_dom"/>
</dbReference>
<keyword evidence="2" id="KW-1015">Disulfide bond</keyword>
<evidence type="ECO:0000259" key="4">
    <source>
        <dbReference type="PROSITE" id="PS51034"/>
    </source>
</evidence>
<dbReference type="AlphaFoldDB" id="A0ABD3VF95"/>
<proteinExistence type="predicted"/>
<dbReference type="PANTHER" id="PTHR14002:SF54">
    <property type="entry name" value="ZONA PELLUCIDA SPERM-BINDING PROTEIN 2"/>
    <property type="match status" value="1"/>
</dbReference>
<sequence length="332" mass="36639">MPSLLVPLIVLAVTKLGLAQSFDYICYPNNTIVVTNPSPEFYTSILADNSIVTCATKWRDGRRTSVEITGCIKDNEIRVSFMMKPMVDDMIIIGDAGQHFIIHCAEISLNGVERRVINGITSYLSTSKMPSVTPSFRVHTKIYSNSSRTDIVMSAAVGTELYWTIEGPSEYHLMPLVCTAYSGSNTAGDMHKDIIINGCSENGDLVGHFGVTAPGQLAASLFAFRFFNSQYVTFQCLVRVCPASSDICNFNCSSTNRKKRDSQPAANDTSIQQQSVVTHLSIVQKDFQLESSLDVSSTTSLDVPIVFVNIFSIFILSLKFMHMQHAIFPVIR</sequence>
<evidence type="ECO:0000256" key="2">
    <source>
        <dbReference type="ARBA" id="ARBA00023157"/>
    </source>
</evidence>
<keyword evidence="6" id="KW-1185">Reference proteome</keyword>
<evidence type="ECO:0000256" key="3">
    <source>
        <dbReference type="SAM" id="SignalP"/>
    </source>
</evidence>
<gene>
    <name evidence="5" type="ORF">ACJMK2_010404</name>
</gene>
<accession>A0ABD3VF95</accession>
<keyword evidence="1 3" id="KW-0732">Signal</keyword>
<dbReference type="EMBL" id="JBJQND010000012">
    <property type="protein sequence ID" value="KAL3860256.1"/>
    <property type="molecule type" value="Genomic_DNA"/>
</dbReference>
<dbReference type="InterPro" id="IPR055355">
    <property type="entry name" value="ZP-C"/>
</dbReference>
<organism evidence="5 6">
    <name type="scientific">Sinanodonta woodiana</name>
    <name type="common">Chinese pond mussel</name>
    <name type="synonym">Anodonta woodiana</name>
    <dbReference type="NCBI Taxonomy" id="1069815"/>
    <lineage>
        <taxon>Eukaryota</taxon>
        <taxon>Metazoa</taxon>
        <taxon>Spiralia</taxon>
        <taxon>Lophotrochozoa</taxon>
        <taxon>Mollusca</taxon>
        <taxon>Bivalvia</taxon>
        <taxon>Autobranchia</taxon>
        <taxon>Heteroconchia</taxon>
        <taxon>Palaeoheterodonta</taxon>
        <taxon>Unionida</taxon>
        <taxon>Unionoidea</taxon>
        <taxon>Unionidae</taxon>
        <taxon>Unioninae</taxon>
        <taxon>Sinanodonta</taxon>
    </lineage>
</organism>
<dbReference type="PANTHER" id="PTHR14002">
    <property type="entry name" value="ENDOGLIN/TGF-BETA RECEPTOR TYPE III"/>
    <property type="match status" value="1"/>
</dbReference>
<evidence type="ECO:0000313" key="5">
    <source>
        <dbReference type="EMBL" id="KAL3860256.1"/>
    </source>
</evidence>
<dbReference type="SMART" id="SM00241">
    <property type="entry name" value="ZP"/>
    <property type="match status" value="1"/>
</dbReference>
<dbReference type="Proteomes" id="UP001634394">
    <property type="component" value="Unassembled WGS sequence"/>
</dbReference>
<name>A0ABD3VF95_SINWO</name>
<reference evidence="5 6" key="1">
    <citation type="submission" date="2024-11" db="EMBL/GenBank/DDBJ databases">
        <title>Chromosome-level genome assembly of the freshwater bivalve Anodonta woodiana.</title>
        <authorList>
            <person name="Chen X."/>
        </authorList>
    </citation>
    <scope>NUCLEOTIDE SEQUENCE [LARGE SCALE GENOMIC DNA]</scope>
    <source>
        <strain evidence="5">MN2024</strain>
        <tissue evidence="5">Gills</tissue>
    </source>
</reference>
<feature type="signal peptide" evidence="3">
    <location>
        <begin position="1"/>
        <end position="19"/>
    </location>
</feature>
<evidence type="ECO:0000313" key="6">
    <source>
        <dbReference type="Proteomes" id="UP001634394"/>
    </source>
</evidence>
<dbReference type="InterPro" id="IPR042235">
    <property type="entry name" value="ZP-C_dom"/>
</dbReference>
<dbReference type="PROSITE" id="PS51034">
    <property type="entry name" value="ZP_2"/>
    <property type="match status" value="1"/>
</dbReference>
<evidence type="ECO:0000256" key="1">
    <source>
        <dbReference type="ARBA" id="ARBA00022729"/>
    </source>
</evidence>
<feature type="chain" id="PRO_5044845744" description="ZP domain-containing protein" evidence="3">
    <location>
        <begin position="20"/>
        <end position="332"/>
    </location>
</feature>
<protein>
    <recommendedName>
        <fullName evidence="4">ZP domain-containing protein</fullName>
    </recommendedName>
</protein>
<dbReference type="Pfam" id="PF00100">
    <property type="entry name" value="Zona_pellucida"/>
    <property type="match status" value="1"/>
</dbReference>
<comment type="caution">
    <text evidence="5">The sequence shown here is derived from an EMBL/GenBank/DDBJ whole genome shotgun (WGS) entry which is preliminary data.</text>
</comment>